<name>A0AA49GI40_9BACT</name>
<keyword evidence="3" id="KW-0378">Hydrolase</keyword>
<comment type="similarity">
    <text evidence="1">Belongs to the sulfatase family.</text>
</comment>
<evidence type="ECO:0000256" key="3">
    <source>
        <dbReference type="ARBA" id="ARBA00022801"/>
    </source>
</evidence>
<evidence type="ECO:0000256" key="5">
    <source>
        <dbReference type="SAM" id="MobiDB-lite"/>
    </source>
</evidence>
<dbReference type="Pfam" id="PF00884">
    <property type="entry name" value="Sulfatase"/>
    <property type="match status" value="1"/>
</dbReference>
<dbReference type="EMBL" id="CP120682">
    <property type="protein sequence ID" value="WKN34054.1"/>
    <property type="molecule type" value="Genomic_DNA"/>
</dbReference>
<dbReference type="PANTHER" id="PTHR42693">
    <property type="entry name" value="ARYLSULFATASE FAMILY MEMBER"/>
    <property type="match status" value="1"/>
</dbReference>
<evidence type="ECO:0000313" key="7">
    <source>
        <dbReference type="EMBL" id="WKN34054.1"/>
    </source>
</evidence>
<keyword evidence="4" id="KW-0106">Calcium</keyword>
<evidence type="ECO:0000256" key="1">
    <source>
        <dbReference type="ARBA" id="ARBA00008779"/>
    </source>
</evidence>
<dbReference type="InterPro" id="IPR000917">
    <property type="entry name" value="Sulfatase_N"/>
</dbReference>
<dbReference type="CDD" id="cd16143">
    <property type="entry name" value="ARS_like"/>
    <property type="match status" value="1"/>
</dbReference>
<dbReference type="SUPFAM" id="SSF53649">
    <property type="entry name" value="Alkaline phosphatase-like"/>
    <property type="match status" value="1"/>
</dbReference>
<sequence>MRKRIFLDKMHYMTFLWKSRYLILTFAISFGLIFKASAQTSSPPNIVLILADDMGYGDIKAYNPESLVPTPNLDRLITESIHLTNAYCPVAVCSPTRYALMTGRYPFRSWKKSGVMRNYEPSMIDSGLVTLPEMLQNAGYTTAGFGKWHLGTTFPTRDGEKPVGYGEFHAEQNGANLDFSQPVSDGPLAHGFDHWLGFSCASECWIMEDNQVVAAIKHDLYTIEAAPNTEQLEKYTLTEYLPYITDQTLNYLKERTSQSKDQPFFLYFAPYVPHIPLSVSEEFQGKTEAGLYGDYVYELDHYIGKVLATLDELGLRENTLVLFASDNGSQFTETAQGMDLENASNSPDAKQARSTSEQIHHPNGPLRGTKWTAWEGGVRTPLIARWPNHFPANKTSDQLFALTDVLATLASVVDQKLPETSAHDSYNLLPVLKGEEPNTRQMVVVQASGSRKGLRWGKWKYLAPDKGHPNGELYDLSTDESESVDLCEKYPKEAKKMEKKLAEILAGERSAL</sequence>
<reference evidence="7" key="1">
    <citation type="journal article" date="2023" name="Comput. Struct. Biotechnol. J.">
        <title>Discovery of a novel marine Bacteroidetes with a rich repertoire of carbohydrate-active enzymes.</title>
        <authorList>
            <person name="Chen B."/>
            <person name="Liu G."/>
            <person name="Chen Q."/>
            <person name="Wang H."/>
            <person name="Liu L."/>
            <person name="Tang K."/>
        </authorList>
    </citation>
    <scope>NUCLEOTIDE SEQUENCE</scope>
    <source>
        <strain evidence="7">TK19036</strain>
    </source>
</reference>
<evidence type="ECO:0000256" key="4">
    <source>
        <dbReference type="ARBA" id="ARBA00022837"/>
    </source>
</evidence>
<feature type="compositionally biased region" description="Polar residues" evidence="5">
    <location>
        <begin position="342"/>
        <end position="357"/>
    </location>
</feature>
<accession>A0AA49GI40</accession>
<dbReference type="GO" id="GO:0046872">
    <property type="term" value="F:metal ion binding"/>
    <property type="evidence" value="ECO:0007669"/>
    <property type="project" value="UniProtKB-KW"/>
</dbReference>
<organism evidence="7">
    <name type="scientific">Roseihalotalea indica</name>
    <dbReference type="NCBI Taxonomy" id="2867963"/>
    <lineage>
        <taxon>Bacteria</taxon>
        <taxon>Pseudomonadati</taxon>
        <taxon>Bacteroidota</taxon>
        <taxon>Cytophagia</taxon>
        <taxon>Cytophagales</taxon>
        <taxon>Catalimonadaceae</taxon>
        <taxon>Roseihalotalea</taxon>
    </lineage>
</organism>
<dbReference type="GO" id="GO:0004065">
    <property type="term" value="F:arylsulfatase activity"/>
    <property type="evidence" value="ECO:0007669"/>
    <property type="project" value="TreeGrafter"/>
</dbReference>
<feature type="domain" description="Sulfatase N-terminal" evidence="6">
    <location>
        <begin position="44"/>
        <end position="413"/>
    </location>
</feature>
<keyword evidence="2" id="KW-0479">Metal-binding</keyword>
<dbReference type="InterPro" id="IPR024607">
    <property type="entry name" value="Sulfatase_CS"/>
</dbReference>
<dbReference type="Gene3D" id="3.40.720.10">
    <property type="entry name" value="Alkaline Phosphatase, subunit A"/>
    <property type="match status" value="1"/>
</dbReference>
<dbReference type="AlphaFoldDB" id="A0AA49GI40"/>
<reference evidence="7" key="2">
    <citation type="journal article" date="2024" name="Antonie Van Leeuwenhoek">
        <title>Roseihalotalea indica gen. nov., sp. nov., a halophilic Bacteroidetes from mesopelagic Southwest Indian Ocean with higher carbohydrate metabolic potential.</title>
        <authorList>
            <person name="Chen B."/>
            <person name="Zhang M."/>
            <person name="Lin D."/>
            <person name="Ye J."/>
            <person name="Tang K."/>
        </authorList>
    </citation>
    <scope>NUCLEOTIDE SEQUENCE</scope>
    <source>
        <strain evidence="7">TK19036</strain>
    </source>
</reference>
<feature type="region of interest" description="Disordered" evidence="5">
    <location>
        <begin position="340"/>
        <end position="371"/>
    </location>
</feature>
<gene>
    <name evidence="7" type="ORF">K4G66_16870</name>
</gene>
<evidence type="ECO:0000259" key="6">
    <source>
        <dbReference type="Pfam" id="PF00884"/>
    </source>
</evidence>
<dbReference type="InterPro" id="IPR017850">
    <property type="entry name" value="Alkaline_phosphatase_core_sf"/>
</dbReference>
<dbReference type="PANTHER" id="PTHR42693:SF53">
    <property type="entry name" value="ENDO-4-O-SULFATASE"/>
    <property type="match status" value="1"/>
</dbReference>
<proteinExistence type="inferred from homology"/>
<evidence type="ECO:0000256" key="2">
    <source>
        <dbReference type="ARBA" id="ARBA00022723"/>
    </source>
</evidence>
<dbReference type="PROSITE" id="PS00523">
    <property type="entry name" value="SULFATASE_1"/>
    <property type="match status" value="1"/>
</dbReference>
<protein>
    <submittedName>
        <fullName evidence="7">Arylsulfatase</fullName>
    </submittedName>
</protein>
<dbReference type="InterPro" id="IPR050738">
    <property type="entry name" value="Sulfatase"/>
</dbReference>
<dbReference type="Gene3D" id="3.30.1120.10">
    <property type="match status" value="1"/>
</dbReference>